<dbReference type="InterPro" id="IPR050266">
    <property type="entry name" value="AB_hydrolase_sf"/>
</dbReference>
<accession>A0A4R2J327</accession>
<dbReference type="PANTHER" id="PTHR43798">
    <property type="entry name" value="MONOACYLGLYCEROL LIPASE"/>
    <property type="match status" value="1"/>
</dbReference>
<name>A0A4R2J327_9PSEU</name>
<dbReference type="GO" id="GO:0003824">
    <property type="term" value="F:catalytic activity"/>
    <property type="evidence" value="ECO:0007669"/>
    <property type="project" value="UniProtKB-ARBA"/>
</dbReference>
<feature type="domain" description="AB hydrolase-1" evidence="1">
    <location>
        <begin position="3"/>
        <end position="236"/>
    </location>
</feature>
<dbReference type="InterPro" id="IPR029058">
    <property type="entry name" value="AB_hydrolase_fold"/>
</dbReference>
<dbReference type="RefSeq" id="WP_132124970.1">
    <property type="nucleotide sequence ID" value="NZ_SLWS01000014.1"/>
</dbReference>
<dbReference type="EMBL" id="SLWS01000014">
    <property type="protein sequence ID" value="TCO49725.1"/>
    <property type="molecule type" value="Genomic_DNA"/>
</dbReference>
<dbReference type="Proteomes" id="UP000295680">
    <property type="component" value="Unassembled WGS sequence"/>
</dbReference>
<keyword evidence="3" id="KW-1185">Reference proteome</keyword>
<gene>
    <name evidence="2" type="ORF">EV192_11495</name>
</gene>
<proteinExistence type="predicted"/>
<dbReference type="AlphaFoldDB" id="A0A4R2J327"/>
<evidence type="ECO:0000313" key="2">
    <source>
        <dbReference type="EMBL" id="TCO49725.1"/>
    </source>
</evidence>
<sequence>MPVVLVHGVPEAAAVWGPLRAELGRADVITLSPPGFGAPVPSGFGATADDYARWLVAELEAVPGPIDLVGHDWGGLHVQRVAATRPDLIRSWATDVVGAADPEYVWHPLAQTWQTDGAGETAVNAMVGLSVEERAAAYVPLGMTPEAARACAEAMTEDMARCILALYRSAKPPAMAEWGRDLERAERRRGLAIVSSEDPCVGGETLARRAADRFGSQVTVLDGLGHWWMLQDPARGAKALAEFLADY</sequence>
<dbReference type="GO" id="GO:0016020">
    <property type="term" value="C:membrane"/>
    <property type="evidence" value="ECO:0007669"/>
    <property type="project" value="TreeGrafter"/>
</dbReference>
<dbReference type="SUPFAM" id="SSF53474">
    <property type="entry name" value="alpha/beta-Hydrolases"/>
    <property type="match status" value="1"/>
</dbReference>
<evidence type="ECO:0000313" key="3">
    <source>
        <dbReference type="Proteomes" id="UP000295680"/>
    </source>
</evidence>
<dbReference type="OrthoDB" id="4540226at2"/>
<reference evidence="2 3" key="1">
    <citation type="submission" date="2019-03" db="EMBL/GenBank/DDBJ databases">
        <title>Genomic Encyclopedia of Type Strains, Phase IV (KMG-IV): sequencing the most valuable type-strain genomes for metagenomic binning, comparative biology and taxonomic classification.</title>
        <authorList>
            <person name="Goeker M."/>
        </authorList>
    </citation>
    <scope>NUCLEOTIDE SEQUENCE [LARGE SCALE GENOMIC DNA]</scope>
    <source>
        <strain evidence="2 3">DSM 45934</strain>
    </source>
</reference>
<protein>
    <submittedName>
        <fullName evidence="2">Pimeloyl-ACP methyl ester carboxylesterase</fullName>
    </submittedName>
</protein>
<organism evidence="2 3">
    <name type="scientific">Actinocrispum wychmicini</name>
    <dbReference type="NCBI Taxonomy" id="1213861"/>
    <lineage>
        <taxon>Bacteria</taxon>
        <taxon>Bacillati</taxon>
        <taxon>Actinomycetota</taxon>
        <taxon>Actinomycetes</taxon>
        <taxon>Pseudonocardiales</taxon>
        <taxon>Pseudonocardiaceae</taxon>
        <taxon>Actinocrispum</taxon>
    </lineage>
</organism>
<dbReference type="PANTHER" id="PTHR43798:SF33">
    <property type="entry name" value="HYDROLASE, PUTATIVE (AFU_ORTHOLOGUE AFUA_2G14860)-RELATED"/>
    <property type="match status" value="1"/>
</dbReference>
<comment type="caution">
    <text evidence="2">The sequence shown here is derived from an EMBL/GenBank/DDBJ whole genome shotgun (WGS) entry which is preliminary data.</text>
</comment>
<dbReference type="Gene3D" id="3.40.50.1820">
    <property type="entry name" value="alpha/beta hydrolase"/>
    <property type="match status" value="1"/>
</dbReference>
<dbReference type="InterPro" id="IPR000073">
    <property type="entry name" value="AB_hydrolase_1"/>
</dbReference>
<evidence type="ECO:0000259" key="1">
    <source>
        <dbReference type="Pfam" id="PF12697"/>
    </source>
</evidence>
<dbReference type="Pfam" id="PF12697">
    <property type="entry name" value="Abhydrolase_6"/>
    <property type="match status" value="1"/>
</dbReference>